<evidence type="ECO:0000256" key="9">
    <source>
        <dbReference type="ARBA" id="ARBA00023014"/>
    </source>
</evidence>
<dbReference type="Gene3D" id="2.10.240.10">
    <property type="entry name" value="Dihydroorotate dehydrogenase, electron transfer subunit"/>
    <property type="match status" value="1"/>
</dbReference>
<keyword evidence="6" id="KW-0274">FAD</keyword>
<evidence type="ECO:0000256" key="1">
    <source>
        <dbReference type="ARBA" id="ARBA00006422"/>
    </source>
</evidence>
<dbReference type="Gene3D" id="3.40.50.80">
    <property type="entry name" value="Nucleotide-binding domain of ferredoxin-NADP reductase (FNR) module"/>
    <property type="match status" value="1"/>
</dbReference>
<evidence type="ECO:0000256" key="2">
    <source>
        <dbReference type="ARBA" id="ARBA00022448"/>
    </source>
</evidence>
<evidence type="ECO:0000256" key="4">
    <source>
        <dbReference type="ARBA" id="ARBA00022714"/>
    </source>
</evidence>
<evidence type="ECO:0000256" key="10">
    <source>
        <dbReference type="ARBA" id="ARBA00034078"/>
    </source>
</evidence>
<dbReference type="InterPro" id="IPR019480">
    <property type="entry name" value="Dihydroorotate_DH_Fe-S-bd"/>
</dbReference>
<accession>A0A644YUE7</accession>
<reference evidence="12" key="1">
    <citation type="submission" date="2019-08" db="EMBL/GenBank/DDBJ databases">
        <authorList>
            <person name="Kucharzyk K."/>
            <person name="Murdoch R.W."/>
            <person name="Higgins S."/>
            <person name="Loffler F."/>
        </authorList>
    </citation>
    <scope>NUCLEOTIDE SEQUENCE</scope>
</reference>
<dbReference type="CDD" id="cd06218">
    <property type="entry name" value="DHOD_e_trans"/>
    <property type="match status" value="1"/>
</dbReference>
<dbReference type="Pfam" id="PF10418">
    <property type="entry name" value="DHODB_Fe-S_bind"/>
    <property type="match status" value="1"/>
</dbReference>
<dbReference type="PANTHER" id="PTHR43513">
    <property type="entry name" value="DIHYDROOROTATE DEHYDROGENASE B (NAD(+)), ELECTRON TRANSFER SUBUNIT"/>
    <property type="match status" value="1"/>
</dbReference>
<keyword evidence="9" id="KW-0411">Iron-sulfur</keyword>
<evidence type="ECO:0000256" key="7">
    <source>
        <dbReference type="ARBA" id="ARBA00022982"/>
    </source>
</evidence>
<comment type="caution">
    <text evidence="12">The sequence shown here is derived from an EMBL/GenBank/DDBJ whole genome shotgun (WGS) entry which is preliminary data.</text>
</comment>
<keyword evidence="2" id="KW-0813">Transport</keyword>
<dbReference type="GO" id="GO:0006221">
    <property type="term" value="P:pyrimidine nucleotide biosynthetic process"/>
    <property type="evidence" value="ECO:0007669"/>
    <property type="project" value="InterPro"/>
</dbReference>
<dbReference type="PRINTS" id="PR00410">
    <property type="entry name" value="PHEHYDRXLASE"/>
</dbReference>
<dbReference type="PROSITE" id="PS51384">
    <property type="entry name" value="FAD_FR"/>
    <property type="match status" value="1"/>
</dbReference>
<organism evidence="12">
    <name type="scientific">bioreactor metagenome</name>
    <dbReference type="NCBI Taxonomy" id="1076179"/>
    <lineage>
        <taxon>unclassified sequences</taxon>
        <taxon>metagenomes</taxon>
        <taxon>ecological metagenomes</taxon>
    </lineage>
</organism>
<dbReference type="GO" id="GO:0046872">
    <property type="term" value="F:metal ion binding"/>
    <property type="evidence" value="ECO:0007669"/>
    <property type="project" value="UniProtKB-KW"/>
</dbReference>
<evidence type="ECO:0000259" key="11">
    <source>
        <dbReference type="PROSITE" id="PS51384"/>
    </source>
</evidence>
<dbReference type="InterPro" id="IPR037117">
    <property type="entry name" value="Dihydroorotate_DH_ele_sf"/>
</dbReference>
<dbReference type="InterPro" id="IPR017927">
    <property type="entry name" value="FAD-bd_FR_type"/>
</dbReference>
<feature type="domain" description="FAD-binding FR-type" evidence="11">
    <location>
        <begin position="1"/>
        <end position="94"/>
    </location>
</feature>
<dbReference type="EMBL" id="VSSQ01006297">
    <property type="protein sequence ID" value="MPM32205.1"/>
    <property type="molecule type" value="Genomic_DNA"/>
</dbReference>
<gene>
    <name evidence="12" type="primary">pyrK_26</name>
    <name evidence="12" type="ORF">SDC9_78764</name>
</gene>
<dbReference type="AlphaFoldDB" id="A0A644YUE7"/>
<dbReference type="GO" id="GO:0016491">
    <property type="term" value="F:oxidoreductase activity"/>
    <property type="evidence" value="ECO:0007669"/>
    <property type="project" value="InterPro"/>
</dbReference>
<protein>
    <submittedName>
        <fullName evidence="12">Dihydroorotate dehydrogenase B (NAD(+)), electron transfer subunit</fullName>
    </submittedName>
</protein>
<evidence type="ECO:0000256" key="6">
    <source>
        <dbReference type="ARBA" id="ARBA00022827"/>
    </source>
</evidence>
<keyword evidence="3" id="KW-0285">Flavoprotein</keyword>
<dbReference type="GO" id="GO:0050660">
    <property type="term" value="F:flavin adenine dinucleotide binding"/>
    <property type="evidence" value="ECO:0007669"/>
    <property type="project" value="InterPro"/>
</dbReference>
<proteinExistence type="inferred from homology"/>
<keyword evidence="4" id="KW-0001">2Fe-2S</keyword>
<dbReference type="InterPro" id="IPR017938">
    <property type="entry name" value="Riboflavin_synthase-like_b-brl"/>
</dbReference>
<dbReference type="PIRSF" id="PIRSF006816">
    <property type="entry name" value="Cyc3_hyd_g"/>
    <property type="match status" value="1"/>
</dbReference>
<dbReference type="Gene3D" id="2.40.30.10">
    <property type="entry name" value="Translation factors"/>
    <property type="match status" value="1"/>
</dbReference>
<evidence type="ECO:0000313" key="12">
    <source>
        <dbReference type="EMBL" id="MPM32205.1"/>
    </source>
</evidence>
<evidence type="ECO:0000256" key="5">
    <source>
        <dbReference type="ARBA" id="ARBA00022723"/>
    </source>
</evidence>
<evidence type="ECO:0000256" key="8">
    <source>
        <dbReference type="ARBA" id="ARBA00023004"/>
    </source>
</evidence>
<keyword evidence="7" id="KW-0249">Electron transport</keyword>
<keyword evidence="8" id="KW-0408">Iron</keyword>
<dbReference type="InterPro" id="IPR012165">
    <property type="entry name" value="Cyt_c3_hydrogenase_gsu"/>
</dbReference>
<dbReference type="InterPro" id="IPR039261">
    <property type="entry name" value="FNR_nucleotide-bd"/>
</dbReference>
<comment type="similarity">
    <text evidence="1">Belongs to the PyrK family.</text>
</comment>
<dbReference type="PANTHER" id="PTHR43513:SF3">
    <property type="entry name" value="DIHYDROOROTATE DEHYDROGENASE B (NAD(+)), ELECTRON TRANSFER SUBUNIT-RELATED"/>
    <property type="match status" value="1"/>
</dbReference>
<dbReference type="SUPFAM" id="SSF52343">
    <property type="entry name" value="Ferredoxin reductase-like, C-terminal NADP-linked domain"/>
    <property type="match status" value="1"/>
</dbReference>
<dbReference type="GO" id="GO:0051537">
    <property type="term" value="F:2 iron, 2 sulfur cluster binding"/>
    <property type="evidence" value="ECO:0007669"/>
    <property type="project" value="UniProtKB-KW"/>
</dbReference>
<comment type="cofactor">
    <cofactor evidence="10">
        <name>[2Fe-2S] cluster</name>
        <dbReference type="ChEBI" id="CHEBI:190135"/>
    </cofactor>
</comment>
<sequence>MAVIVSNAPVAKDVFRMTVSGIPMGRAGQFYLLRVPGALDPLLGRPVSIFECSEESGDATFVYQKVGRGTAQFSLLLPGQTIEAQGPYGSGFPLEPGRAVVIGGGIGTAPLLQLVKELRASDPARIIEVFLGFREEAYCVSDFEQYANAVSVNIGGIVTDGVDFSLDATYYACGPKPMLRAAAEKAQSANARLYVSLEKRMACGVGACLGCTCQTATGGKRVCKDGPVFDYREVQNAL</sequence>
<dbReference type="SUPFAM" id="SSF63380">
    <property type="entry name" value="Riboflavin synthase domain-like"/>
    <property type="match status" value="1"/>
</dbReference>
<evidence type="ECO:0000256" key="3">
    <source>
        <dbReference type="ARBA" id="ARBA00022630"/>
    </source>
</evidence>
<keyword evidence="5" id="KW-0479">Metal-binding</keyword>
<dbReference type="InterPro" id="IPR050353">
    <property type="entry name" value="PyrK_electron_transfer"/>
</dbReference>
<name>A0A644YUE7_9ZZZZ</name>